<reference evidence="2" key="1">
    <citation type="journal article" date="2019" name="Int. J. Syst. Evol. Microbiol.">
        <title>The Global Catalogue of Microorganisms (GCM) 10K type strain sequencing project: providing services to taxonomists for standard genome sequencing and annotation.</title>
        <authorList>
            <consortium name="The Broad Institute Genomics Platform"/>
            <consortium name="The Broad Institute Genome Sequencing Center for Infectious Disease"/>
            <person name="Wu L."/>
            <person name="Ma J."/>
        </authorList>
    </citation>
    <scope>NUCLEOTIDE SEQUENCE [LARGE SCALE GENOMIC DNA]</scope>
    <source>
        <strain evidence="2">JCM 16918</strain>
    </source>
</reference>
<gene>
    <name evidence="1" type="ORF">GCM10010842_09050</name>
</gene>
<evidence type="ECO:0000313" key="2">
    <source>
        <dbReference type="Proteomes" id="UP000645517"/>
    </source>
</evidence>
<keyword evidence="2" id="KW-1185">Reference proteome</keyword>
<name>A0ABQ2IY63_9DEIO</name>
<protein>
    <submittedName>
        <fullName evidence="1">Uncharacterized protein</fullName>
    </submittedName>
</protein>
<sequence>MSLSPRLQMATQIAAALAVAPATPGTACCPGTPAGPDREARHIASHALEITDALLSRVHEGASVATDPYRCACGREKNALLPRCQHCTDQLLADSVNPGDERAIHNARTG</sequence>
<dbReference type="Proteomes" id="UP000645517">
    <property type="component" value="Unassembled WGS sequence"/>
</dbReference>
<proteinExistence type="predicted"/>
<accession>A0ABQ2IY63</accession>
<organism evidence="1 2">
    <name type="scientific">Deinococcus daejeonensis</name>
    <dbReference type="NCBI Taxonomy" id="1007098"/>
    <lineage>
        <taxon>Bacteria</taxon>
        <taxon>Thermotogati</taxon>
        <taxon>Deinococcota</taxon>
        <taxon>Deinococci</taxon>
        <taxon>Deinococcales</taxon>
        <taxon>Deinococcaceae</taxon>
        <taxon>Deinococcus</taxon>
    </lineage>
</organism>
<comment type="caution">
    <text evidence="1">The sequence shown here is derived from an EMBL/GenBank/DDBJ whole genome shotgun (WGS) entry which is preliminary data.</text>
</comment>
<dbReference type="EMBL" id="BMOR01000002">
    <property type="protein sequence ID" value="GGN32404.1"/>
    <property type="molecule type" value="Genomic_DNA"/>
</dbReference>
<dbReference type="RefSeq" id="WP_189054452.1">
    <property type="nucleotide sequence ID" value="NZ_BMOR01000002.1"/>
</dbReference>
<evidence type="ECO:0000313" key="1">
    <source>
        <dbReference type="EMBL" id="GGN32404.1"/>
    </source>
</evidence>